<protein>
    <submittedName>
        <fullName evidence="3">dTDP-4-dehydrorhamnose 3,5-epimerase</fullName>
    </submittedName>
</protein>
<dbReference type="Proteomes" id="UP000295371">
    <property type="component" value="Unassembled WGS sequence"/>
</dbReference>
<sequence length="180" mass="19595">MQISSTAIPGVLVLEPTPHRDGRGFFTRTFDAGPAAAAGITFGEGYQDSQSRSEPGVLRGLHGRSGDGEAKLVRCARGAIWDVVVDARRDSPTFGAHFATRLDDIDFRALWIPPGLLHGFVVLGEEPADICYRIDRPHDPDSDIGVRYDDPFLALPWQRPPEQLSARDAAAPSWAEVFGT</sequence>
<dbReference type="GO" id="GO:0000271">
    <property type="term" value="P:polysaccharide biosynthetic process"/>
    <property type="evidence" value="ECO:0007669"/>
    <property type="project" value="TreeGrafter"/>
</dbReference>
<dbReference type="GO" id="GO:0019305">
    <property type="term" value="P:dTDP-rhamnose biosynthetic process"/>
    <property type="evidence" value="ECO:0007669"/>
    <property type="project" value="TreeGrafter"/>
</dbReference>
<feature type="active site" description="Proton acceptor" evidence="2">
    <location>
        <position position="62"/>
    </location>
</feature>
<dbReference type="Pfam" id="PF00908">
    <property type="entry name" value="dTDP_sugar_isom"/>
    <property type="match status" value="1"/>
</dbReference>
<dbReference type="SUPFAM" id="SSF51182">
    <property type="entry name" value="RmlC-like cupins"/>
    <property type="match status" value="1"/>
</dbReference>
<gene>
    <name evidence="3" type="ORF">CLV29_0634</name>
</gene>
<dbReference type="InterPro" id="IPR014710">
    <property type="entry name" value="RmlC-like_jellyroll"/>
</dbReference>
<feature type="active site" description="Proton donor" evidence="2">
    <location>
        <position position="132"/>
    </location>
</feature>
<comment type="similarity">
    <text evidence="1">Belongs to the dTDP-4-dehydrorhamnose 3,5-epimerase family.</text>
</comment>
<dbReference type="EMBL" id="SOAW01000001">
    <property type="protein sequence ID" value="TDT33040.1"/>
    <property type="molecule type" value="Genomic_DNA"/>
</dbReference>
<dbReference type="InterPro" id="IPR000888">
    <property type="entry name" value="RmlC-like"/>
</dbReference>
<keyword evidence="4" id="KW-1185">Reference proteome</keyword>
<reference evidence="3 4" key="1">
    <citation type="submission" date="2019-03" db="EMBL/GenBank/DDBJ databases">
        <title>Genomic Encyclopedia of Archaeal and Bacterial Type Strains, Phase II (KMG-II): from individual species to whole genera.</title>
        <authorList>
            <person name="Goeker M."/>
        </authorList>
    </citation>
    <scope>NUCLEOTIDE SEQUENCE [LARGE SCALE GENOMIC DNA]</scope>
    <source>
        <strain evidence="3 4">DSM 24323</strain>
    </source>
</reference>
<dbReference type="GO" id="GO:0005829">
    <property type="term" value="C:cytosol"/>
    <property type="evidence" value="ECO:0007669"/>
    <property type="project" value="TreeGrafter"/>
</dbReference>
<dbReference type="CDD" id="cd00438">
    <property type="entry name" value="cupin_RmlC"/>
    <property type="match status" value="1"/>
</dbReference>
<dbReference type="InterPro" id="IPR011051">
    <property type="entry name" value="RmlC_Cupin_sf"/>
</dbReference>
<accession>A0A4R7J6M9</accession>
<dbReference type="OrthoDB" id="9800680at2"/>
<organism evidence="3 4">
    <name type="scientific">Naumannella halotolerans</name>
    <dbReference type="NCBI Taxonomy" id="993414"/>
    <lineage>
        <taxon>Bacteria</taxon>
        <taxon>Bacillati</taxon>
        <taxon>Actinomycetota</taxon>
        <taxon>Actinomycetes</taxon>
        <taxon>Propionibacteriales</taxon>
        <taxon>Propionibacteriaceae</taxon>
        <taxon>Naumannella</taxon>
    </lineage>
</organism>
<dbReference type="AlphaFoldDB" id="A0A4R7J6M9"/>
<dbReference type="PANTHER" id="PTHR21047">
    <property type="entry name" value="DTDP-6-DEOXY-D-GLUCOSE-3,5 EPIMERASE"/>
    <property type="match status" value="1"/>
</dbReference>
<dbReference type="GO" id="GO:0008830">
    <property type="term" value="F:dTDP-4-dehydrorhamnose 3,5-epimerase activity"/>
    <property type="evidence" value="ECO:0007669"/>
    <property type="project" value="InterPro"/>
</dbReference>
<proteinExistence type="inferred from homology"/>
<dbReference type="RefSeq" id="WP_133753608.1">
    <property type="nucleotide sequence ID" value="NZ_SOAW01000001.1"/>
</dbReference>
<evidence type="ECO:0000256" key="2">
    <source>
        <dbReference type="PIRSR" id="PIRSR600888-1"/>
    </source>
</evidence>
<comment type="caution">
    <text evidence="3">The sequence shown here is derived from an EMBL/GenBank/DDBJ whole genome shotgun (WGS) entry which is preliminary data.</text>
</comment>
<name>A0A4R7J6M9_9ACTN</name>
<dbReference type="Gene3D" id="2.60.120.10">
    <property type="entry name" value="Jelly Rolls"/>
    <property type="match status" value="1"/>
</dbReference>
<dbReference type="PANTHER" id="PTHR21047:SF2">
    <property type="entry name" value="THYMIDINE DIPHOSPHO-4-KETO-RHAMNOSE 3,5-EPIMERASE"/>
    <property type="match status" value="1"/>
</dbReference>
<evidence type="ECO:0000256" key="1">
    <source>
        <dbReference type="ARBA" id="ARBA00010154"/>
    </source>
</evidence>
<evidence type="ECO:0000313" key="3">
    <source>
        <dbReference type="EMBL" id="TDT33040.1"/>
    </source>
</evidence>
<evidence type="ECO:0000313" key="4">
    <source>
        <dbReference type="Proteomes" id="UP000295371"/>
    </source>
</evidence>